<dbReference type="AlphaFoldDB" id="A0A1Z5KDC9"/>
<dbReference type="Proteomes" id="UP000198406">
    <property type="component" value="Unassembled WGS sequence"/>
</dbReference>
<evidence type="ECO:0000313" key="4">
    <source>
        <dbReference type="Proteomes" id="UP000198406"/>
    </source>
</evidence>
<feature type="transmembrane region" description="Helical" evidence="2">
    <location>
        <begin position="226"/>
        <end position="243"/>
    </location>
</feature>
<dbReference type="InParanoid" id="A0A1Z5KDC9"/>
<comment type="caution">
    <text evidence="3">The sequence shown here is derived from an EMBL/GenBank/DDBJ whole genome shotgun (WGS) entry which is preliminary data.</text>
</comment>
<evidence type="ECO:0000256" key="1">
    <source>
        <dbReference type="SAM" id="MobiDB-lite"/>
    </source>
</evidence>
<keyword evidence="4" id="KW-1185">Reference proteome</keyword>
<feature type="compositionally biased region" description="Polar residues" evidence="1">
    <location>
        <begin position="158"/>
        <end position="169"/>
    </location>
</feature>
<dbReference type="EMBL" id="BDSP01000207">
    <property type="protein sequence ID" value="GAX24227.1"/>
    <property type="molecule type" value="Genomic_DNA"/>
</dbReference>
<gene>
    <name evidence="3" type="ORF">FisN_4Lh323</name>
</gene>
<protein>
    <submittedName>
        <fullName evidence="3">Uncharacterized protein</fullName>
    </submittedName>
</protein>
<feature type="transmembrane region" description="Helical" evidence="2">
    <location>
        <begin position="249"/>
        <end position="268"/>
    </location>
</feature>
<proteinExistence type="predicted"/>
<reference evidence="3 4" key="1">
    <citation type="journal article" date="2015" name="Plant Cell">
        <title>Oil accumulation by the oleaginous diatom Fistulifera solaris as revealed by the genome and transcriptome.</title>
        <authorList>
            <person name="Tanaka T."/>
            <person name="Maeda Y."/>
            <person name="Veluchamy A."/>
            <person name="Tanaka M."/>
            <person name="Abida H."/>
            <person name="Marechal E."/>
            <person name="Bowler C."/>
            <person name="Muto M."/>
            <person name="Sunaga Y."/>
            <person name="Tanaka M."/>
            <person name="Yoshino T."/>
            <person name="Taniguchi T."/>
            <person name="Fukuda Y."/>
            <person name="Nemoto M."/>
            <person name="Matsumoto M."/>
            <person name="Wong P.S."/>
            <person name="Aburatani S."/>
            <person name="Fujibuchi W."/>
        </authorList>
    </citation>
    <scope>NUCLEOTIDE SEQUENCE [LARGE SCALE GENOMIC DNA]</scope>
    <source>
        <strain evidence="3 4">JPCC DA0580</strain>
    </source>
</reference>
<feature type="compositionally biased region" description="Polar residues" evidence="1">
    <location>
        <begin position="57"/>
        <end position="76"/>
    </location>
</feature>
<feature type="compositionally biased region" description="Basic and acidic residues" evidence="1">
    <location>
        <begin position="90"/>
        <end position="99"/>
    </location>
</feature>
<sequence>MARNDEYIHKEGLNVVQKGEKKKATPVPSQEIDHSSSLTYFEGHAQQSLLKLTNVLPSSPHSLASSTRSVTSMRQHSSLRSSAYSDSDEEAPHRARNDDSSEDESENVVRKNKLRFLEDLDHRLSKPNQELILMPQYTETNTATSSSVSESVSTGSALWSSPQRNSNKKQPLWAKPARSQLQNKPDKDVEPLIVTTTTSSAVLDDSEMQALAALQQQSSASSTESLIFLFMPPVLITWCSGIVPSLRQYPMITGLVFLIFLFYVLRAYSRLAVPLLLVQGGSSSALIP</sequence>
<feature type="region of interest" description="Disordered" evidence="1">
    <location>
        <begin position="57"/>
        <end position="108"/>
    </location>
</feature>
<keyword evidence="2" id="KW-1133">Transmembrane helix</keyword>
<feature type="compositionally biased region" description="Basic and acidic residues" evidence="1">
    <location>
        <begin position="1"/>
        <end position="23"/>
    </location>
</feature>
<keyword evidence="2" id="KW-0472">Membrane</keyword>
<feature type="region of interest" description="Disordered" evidence="1">
    <location>
        <begin position="1"/>
        <end position="39"/>
    </location>
</feature>
<evidence type="ECO:0000256" key="2">
    <source>
        <dbReference type="SAM" id="Phobius"/>
    </source>
</evidence>
<name>A0A1Z5KDC9_FISSO</name>
<organism evidence="3 4">
    <name type="scientific">Fistulifera solaris</name>
    <name type="common">Oleaginous diatom</name>
    <dbReference type="NCBI Taxonomy" id="1519565"/>
    <lineage>
        <taxon>Eukaryota</taxon>
        <taxon>Sar</taxon>
        <taxon>Stramenopiles</taxon>
        <taxon>Ochrophyta</taxon>
        <taxon>Bacillariophyta</taxon>
        <taxon>Bacillariophyceae</taxon>
        <taxon>Bacillariophycidae</taxon>
        <taxon>Naviculales</taxon>
        <taxon>Naviculaceae</taxon>
        <taxon>Fistulifera</taxon>
    </lineage>
</organism>
<keyword evidence="2" id="KW-0812">Transmembrane</keyword>
<feature type="region of interest" description="Disordered" evidence="1">
    <location>
        <begin position="154"/>
        <end position="188"/>
    </location>
</feature>
<accession>A0A1Z5KDC9</accession>
<evidence type="ECO:0000313" key="3">
    <source>
        <dbReference type="EMBL" id="GAX24227.1"/>
    </source>
</evidence>